<protein>
    <submittedName>
        <fullName evidence="3">Uncharacterized protein</fullName>
    </submittedName>
</protein>
<sequence length="464" mass="52494">MPEPPPEPSQDPSPEQPSAPEPEPRRPRRWPRRLERANLVLLGLFAVATAICAVRYFREDVDAGHTQRDGWAPLLVFLVLFLVCLSAALIRPFALTAKRCALMATAATLLFALGTVTVWQIVSRDMELSTMVGQPVMNEKETQNHLKGKLTKAYPKFRQLPTGLFIQGAKFSSPEEVEVNGYVWQRYTDDVPESSRGVTFPEAPDGYDMDEVYKAKTSDGKTVQGWHFNLTLRQKFSYEKYPLDKQNIWLRMMTVSAFENEVLVPDFSSYPPWRYDSLGLDQDIVSSGWSPYYTGFSYLGHDYSMTYGVTPYASNFITVPELYFNIGVARSYAGPLTGKLLQSFFISAIMFLALFVYTKDDKRNPRFGFSTWTAISFAVSLLLVVVVDQTQIREIAGDTSLTYLEFFAIAQYVVIMGIFANAIIIGSEAKVPALEWRDNLLPTLLYWPVLIGLFFAFTLFVFAN</sequence>
<accession>A0ABW2JGL8</accession>
<feature type="transmembrane region" description="Helical" evidence="2">
    <location>
        <begin position="369"/>
        <end position="386"/>
    </location>
</feature>
<feature type="transmembrane region" description="Helical" evidence="2">
    <location>
        <begin position="70"/>
        <end position="90"/>
    </location>
</feature>
<reference evidence="4" key="1">
    <citation type="journal article" date="2019" name="Int. J. Syst. Evol. Microbiol.">
        <title>The Global Catalogue of Microorganisms (GCM) 10K type strain sequencing project: providing services to taxonomists for standard genome sequencing and annotation.</title>
        <authorList>
            <consortium name="The Broad Institute Genomics Platform"/>
            <consortium name="The Broad Institute Genome Sequencing Center for Infectious Disease"/>
            <person name="Wu L."/>
            <person name="Ma J."/>
        </authorList>
    </citation>
    <scope>NUCLEOTIDE SEQUENCE [LARGE SCALE GENOMIC DNA]</scope>
    <source>
        <strain evidence="4">SYNS20</strain>
    </source>
</reference>
<dbReference type="Proteomes" id="UP001596523">
    <property type="component" value="Unassembled WGS sequence"/>
</dbReference>
<evidence type="ECO:0000313" key="4">
    <source>
        <dbReference type="Proteomes" id="UP001596523"/>
    </source>
</evidence>
<comment type="caution">
    <text evidence="3">The sequence shown here is derived from an EMBL/GenBank/DDBJ whole genome shotgun (WGS) entry which is preliminary data.</text>
</comment>
<feature type="transmembrane region" description="Helical" evidence="2">
    <location>
        <begin position="406"/>
        <end position="424"/>
    </location>
</feature>
<feature type="transmembrane region" description="Helical" evidence="2">
    <location>
        <begin position="37"/>
        <end position="58"/>
    </location>
</feature>
<evidence type="ECO:0000256" key="1">
    <source>
        <dbReference type="SAM" id="MobiDB-lite"/>
    </source>
</evidence>
<proteinExistence type="predicted"/>
<feature type="transmembrane region" description="Helical" evidence="2">
    <location>
        <begin position="444"/>
        <end position="463"/>
    </location>
</feature>
<feature type="compositionally biased region" description="Pro residues" evidence="1">
    <location>
        <begin position="1"/>
        <end position="21"/>
    </location>
</feature>
<dbReference type="RefSeq" id="WP_381830323.1">
    <property type="nucleotide sequence ID" value="NZ_JBHTCF010000004.1"/>
</dbReference>
<feature type="transmembrane region" description="Helical" evidence="2">
    <location>
        <begin position="340"/>
        <end position="357"/>
    </location>
</feature>
<evidence type="ECO:0000256" key="2">
    <source>
        <dbReference type="SAM" id="Phobius"/>
    </source>
</evidence>
<keyword evidence="2" id="KW-1133">Transmembrane helix</keyword>
<organism evidence="3 4">
    <name type="scientific">Streptomyces monticola</name>
    <dbReference type="NCBI Taxonomy" id="2666263"/>
    <lineage>
        <taxon>Bacteria</taxon>
        <taxon>Bacillati</taxon>
        <taxon>Actinomycetota</taxon>
        <taxon>Actinomycetes</taxon>
        <taxon>Kitasatosporales</taxon>
        <taxon>Streptomycetaceae</taxon>
        <taxon>Streptomyces</taxon>
    </lineage>
</organism>
<keyword evidence="2" id="KW-0812">Transmembrane</keyword>
<name>A0ABW2JGL8_9ACTN</name>
<dbReference type="EMBL" id="JBHTCF010000004">
    <property type="protein sequence ID" value="MFC7305171.1"/>
    <property type="molecule type" value="Genomic_DNA"/>
</dbReference>
<feature type="transmembrane region" description="Helical" evidence="2">
    <location>
        <begin position="102"/>
        <end position="122"/>
    </location>
</feature>
<evidence type="ECO:0000313" key="3">
    <source>
        <dbReference type="EMBL" id="MFC7305171.1"/>
    </source>
</evidence>
<keyword evidence="2" id="KW-0472">Membrane</keyword>
<keyword evidence="4" id="KW-1185">Reference proteome</keyword>
<feature type="region of interest" description="Disordered" evidence="1">
    <location>
        <begin position="1"/>
        <end position="29"/>
    </location>
</feature>
<gene>
    <name evidence="3" type="ORF">ACFQVC_13180</name>
</gene>